<name>A0A8S4R461_9NEOP</name>
<evidence type="ECO:0000313" key="2">
    <source>
        <dbReference type="Proteomes" id="UP000838756"/>
    </source>
</evidence>
<accession>A0A8S4R461</accession>
<keyword evidence="2" id="KW-1185">Reference proteome</keyword>
<feature type="non-terminal residue" evidence="1">
    <location>
        <position position="47"/>
    </location>
</feature>
<organism evidence="1 2">
    <name type="scientific">Pararge aegeria aegeria</name>
    <dbReference type="NCBI Taxonomy" id="348720"/>
    <lineage>
        <taxon>Eukaryota</taxon>
        <taxon>Metazoa</taxon>
        <taxon>Ecdysozoa</taxon>
        <taxon>Arthropoda</taxon>
        <taxon>Hexapoda</taxon>
        <taxon>Insecta</taxon>
        <taxon>Pterygota</taxon>
        <taxon>Neoptera</taxon>
        <taxon>Endopterygota</taxon>
        <taxon>Lepidoptera</taxon>
        <taxon>Glossata</taxon>
        <taxon>Ditrysia</taxon>
        <taxon>Papilionoidea</taxon>
        <taxon>Nymphalidae</taxon>
        <taxon>Satyrinae</taxon>
        <taxon>Satyrini</taxon>
        <taxon>Parargina</taxon>
        <taxon>Pararge</taxon>
    </lineage>
</organism>
<comment type="caution">
    <text evidence="1">The sequence shown here is derived from an EMBL/GenBank/DDBJ whole genome shotgun (WGS) entry which is preliminary data.</text>
</comment>
<proteinExistence type="predicted"/>
<dbReference type="EMBL" id="CAKXAJ010023220">
    <property type="protein sequence ID" value="CAH2227593.1"/>
    <property type="molecule type" value="Genomic_DNA"/>
</dbReference>
<feature type="non-terminal residue" evidence="1">
    <location>
        <position position="1"/>
    </location>
</feature>
<sequence>MDPVKSDVLCEHLRLGDGHSAELGTTCSLHALRSLALFMGHCLSLTI</sequence>
<evidence type="ECO:0000313" key="1">
    <source>
        <dbReference type="EMBL" id="CAH2227593.1"/>
    </source>
</evidence>
<protein>
    <submittedName>
        <fullName evidence="1">Jg3561 protein</fullName>
    </submittedName>
</protein>
<reference evidence="1" key="1">
    <citation type="submission" date="2022-03" db="EMBL/GenBank/DDBJ databases">
        <authorList>
            <person name="Lindestad O."/>
        </authorList>
    </citation>
    <scope>NUCLEOTIDE SEQUENCE</scope>
</reference>
<gene>
    <name evidence="1" type="primary">jg3561</name>
    <name evidence="1" type="ORF">PAEG_LOCUS7971</name>
</gene>
<dbReference type="Proteomes" id="UP000838756">
    <property type="component" value="Unassembled WGS sequence"/>
</dbReference>
<dbReference type="AlphaFoldDB" id="A0A8S4R461"/>